<dbReference type="OMA" id="AETINSW"/>
<keyword evidence="7" id="KW-1185">Reference proteome</keyword>
<dbReference type="InterPro" id="IPR036186">
    <property type="entry name" value="Serpin_sf"/>
</dbReference>
<sequence>MEIASSLDGFTRNLYHHLVDLNPNKDLICSPLSIQTSCAMLRMGADKDSETARQLDEGMNFNSINVKELAERFHTVLDYYLQCRVLHMANKVYIMKRYQASQEFVKVLTQKFLSQPENIDFSLNEQAAETINSWVKAKTNNLIKNLVSPSILNDESRLVLVNAIHFKGEWSIKFDENKTKREDFFLDDKNKIQAPMMNSTHNYYFAELPDLEAKALSIPYIDTALFLLVVLPNSITGLKDLELKLRSTQLETITSLLTQQKVVVKLPKFKAEFEQELTPVFRGLGMERIFSDQAEFGKILQQGEPLKVSKIVHKAFIEVNEEGTEAAAATALVVKMIRSAPLEPKIQIFHANHPFYYTIYDANHGCLFVGNLHNPADQLNSTLCVC</sequence>
<gene>
    <name evidence="6" type="primary">Dgri\GH18180</name>
    <name evidence="6" type="ORF">Dgri_GH18180</name>
</gene>
<keyword evidence="3" id="KW-0722">Serine protease inhibitor</keyword>
<dbReference type="SMR" id="B4JG46"/>
<dbReference type="CDD" id="cd19601">
    <property type="entry name" value="serpin42Da-like"/>
    <property type="match status" value="1"/>
</dbReference>
<dbReference type="KEGG" id="dgr:6563191"/>
<dbReference type="MEROPS" id="I04.043"/>
<evidence type="ECO:0000313" key="6">
    <source>
        <dbReference type="EMBL" id="EDV93613.1"/>
    </source>
</evidence>
<dbReference type="OrthoDB" id="671595at2759"/>
<dbReference type="Pfam" id="PF00079">
    <property type="entry name" value="Serpin"/>
    <property type="match status" value="1"/>
</dbReference>
<name>B4JG46_DROGR</name>
<organism evidence="7">
    <name type="scientific">Drosophila grimshawi</name>
    <name type="common">Hawaiian fruit fly</name>
    <name type="synonym">Idiomyia grimshawi</name>
    <dbReference type="NCBI Taxonomy" id="7222"/>
    <lineage>
        <taxon>Eukaryota</taxon>
        <taxon>Metazoa</taxon>
        <taxon>Ecdysozoa</taxon>
        <taxon>Arthropoda</taxon>
        <taxon>Hexapoda</taxon>
        <taxon>Insecta</taxon>
        <taxon>Pterygota</taxon>
        <taxon>Neoptera</taxon>
        <taxon>Endopterygota</taxon>
        <taxon>Diptera</taxon>
        <taxon>Brachycera</taxon>
        <taxon>Muscomorpha</taxon>
        <taxon>Ephydroidea</taxon>
        <taxon>Drosophilidae</taxon>
        <taxon>Drosophila</taxon>
        <taxon>Hawaiian Drosophila</taxon>
    </lineage>
</organism>
<dbReference type="InterPro" id="IPR042185">
    <property type="entry name" value="Serpin_sf_2"/>
</dbReference>
<evidence type="ECO:0000259" key="5">
    <source>
        <dbReference type="SMART" id="SM00093"/>
    </source>
</evidence>
<evidence type="ECO:0000313" key="7">
    <source>
        <dbReference type="Proteomes" id="UP000001070"/>
    </source>
</evidence>
<evidence type="ECO:0000256" key="4">
    <source>
        <dbReference type="RuleBase" id="RU000411"/>
    </source>
</evidence>
<dbReference type="InterPro" id="IPR023795">
    <property type="entry name" value="Serpin_CS"/>
</dbReference>
<dbReference type="HOGENOM" id="CLU_023330_0_1_1"/>
<keyword evidence="2" id="KW-0646">Protease inhibitor</keyword>
<protein>
    <submittedName>
        <fullName evidence="6">GH18180</fullName>
    </submittedName>
</protein>
<reference evidence="6 7" key="1">
    <citation type="journal article" date="2007" name="Nature">
        <title>Evolution of genes and genomes on the Drosophila phylogeny.</title>
        <authorList>
            <consortium name="Drosophila 12 Genomes Consortium"/>
            <person name="Clark A.G."/>
            <person name="Eisen M.B."/>
            <person name="Smith D.R."/>
            <person name="Bergman C.M."/>
            <person name="Oliver B."/>
            <person name="Markow T.A."/>
            <person name="Kaufman T.C."/>
            <person name="Kellis M."/>
            <person name="Gelbart W."/>
            <person name="Iyer V.N."/>
            <person name="Pollard D.A."/>
            <person name="Sackton T.B."/>
            <person name="Larracuente A.M."/>
            <person name="Singh N.D."/>
            <person name="Abad J.P."/>
            <person name="Abt D.N."/>
            <person name="Adryan B."/>
            <person name="Aguade M."/>
            <person name="Akashi H."/>
            <person name="Anderson W.W."/>
            <person name="Aquadro C.F."/>
            <person name="Ardell D.H."/>
            <person name="Arguello R."/>
            <person name="Artieri C.G."/>
            <person name="Barbash D.A."/>
            <person name="Barker D."/>
            <person name="Barsanti P."/>
            <person name="Batterham P."/>
            <person name="Batzoglou S."/>
            <person name="Begun D."/>
            <person name="Bhutkar A."/>
            <person name="Blanco E."/>
            <person name="Bosak S.A."/>
            <person name="Bradley R.K."/>
            <person name="Brand A.D."/>
            <person name="Brent M.R."/>
            <person name="Brooks A.N."/>
            <person name="Brown R.H."/>
            <person name="Butlin R.K."/>
            <person name="Caggese C."/>
            <person name="Calvi B.R."/>
            <person name="Bernardo de Carvalho A."/>
            <person name="Caspi A."/>
            <person name="Castrezana S."/>
            <person name="Celniker S.E."/>
            <person name="Chang J.L."/>
            <person name="Chapple C."/>
            <person name="Chatterji S."/>
            <person name="Chinwalla A."/>
            <person name="Civetta A."/>
            <person name="Clifton S.W."/>
            <person name="Comeron J.M."/>
            <person name="Costello J.C."/>
            <person name="Coyne J.A."/>
            <person name="Daub J."/>
            <person name="David R.G."/>
            <person name="Delcher A.L."/>
            <person name="Delehaunty K."/>
            <person name="Do C.B."/>
            <person name="Ebling H."/>
            <person name="Edwards K."/>
            <person name="Eickbush T."/>
            <person name="Evans J.D."/>
            <person name="Filipski A."/>
            <person name="Findeiss S."/>
            <person name="Freyhult E."/>
            <person name="Fulton L."/>
            <person name="Fulton R."/>
            <person name="Garcia A.C."/>
            <person name="Gardiner A."/>
            <person name="Garfield D.A."/>
            <person name="Garvin B.E."/>
            <person name="Gibson G."/>
            <person name="Gilbert D."/>
            <person name="Gnerre S."/>
            <person name="Godfrey J."/>
            <person name="Good R."/>
            <person name="Gotea V."/>
            <person name="Gravely B."/>
            <person name="Greenberg A.J."/>
            <person name="Griffiths-Jones S."/>
            <person name="Gross S."/>
            <person name="Guigo R."/>
            <person name="Gustafson E.A."/>
            <person name="Haerty W."/>
            <person name="Hahn M.W."/>
            <person name="Halligan D.L."/>
            <person name="Halpern A.L."/>
            <person name="Halter G.M."/>
            <person name="Han M.V."/>
            <person name="Heger A."/>
            <person name="Hillier L."/>
            <person name="Hinrichs A.S."/>
            <person name="Holmes I."/>
            <person name="Hoskins R.A."/>
            <person name="Hubisz M.J."/>
            <person name="Hultmark D."/>
            <person name="Huntley M.A."/>
            <person name="Jaffe D.B."/>
            <person name="Jagadeeshan S."/>
            <person name="Jeck W.R."/>
            <person name="Johnson J."/>
            <person name="Jones C.D."/>
            <person name="Jordan W.C."/>
            <person name="Karpen G.H."/>
            <person name="Kataoka E."/>
            <person name="Keightley P.D."/>
            <person name="Kheradpour P."/>
            <person name="Kirkness E.F."/>
            <person name="Koerich L.B."/>
            <person name="Kristiansen K."/>
            <person name="Kudrna D."/>
            <person name="Kulathinal R.J."/>
            <person name="Kumar S."/>
            <person name="Kwok R."/>
            <person name="Lander E."/>
            <person name="Langley C.H."/>
            <person name="Lapoint R."/>
            <person name="Lazzaro B.P."/>
            <person name="Lee S.J."/>
            <person name="Levesque L."/>
            <person name="Li R."/>
            <person name="Lin C.F."/>
            <person name="Lin M.F."/>
            <person name="Lindblad-Toh K."/>
            <person name="Llopart A."/>
            <person name="Long M."/>
            <person name="Low L."/>
            <person name="Lozovsky E."/>
            <person name="Lu J."/>
            <person name="Luo M."/>
            <person name="Machado C.A."/>
            <person name="Makalowski W."/>
            <person name="Marzo M."/>
            <person name="Matsuda M."/>
            <person name="Matzkin L."/>
            <person name="McAllister B."/>
            <person name="McBride C.S."/>
            <person name="McKernan B."/>
            <person name="McKernan K."/>
            <person name="Mendez-Lago M."/>
            <person name="Minx P."/>
            <person name="Mollenhauer M.U."/>
            <person name="Montooth K."/>
            <person name="Mount S.M."/>
            <person name="Mu X."/>
            <person name="Myers E."/>
            <person name="Negre B."/>
            <person name="Newfeld S."/>
            <person name="Nielsen R."/>
            <person name="Noor M.A."/>
            <person name="O'Grady P."/>
            <person name="Pachter L."/>
            <person name="Papaceit M."/>
            <person name="Parisi M.J."/>
            <person name="Parisi M."/>
            <person name="Parts L."/>
            <person name="Pedersen J.S."/>
            <person name="Pesole G."/>
            <person name="Phillippy A.M."/>
            <person name="Ponting C.P."/>
            <person name="Pop M."/>
            <person name="Porcelli D."/>
            <person name="Powell J.R."/>
            <person name="Prohaska S."/>
            <person name="Pruitt K."/>
            <person name="Puig M."/>
            <person name="Quesneville H."/>
            <person name="Ram K.R."/>
            <person name="Rand D."/>
            <person name="Rasmussen M.D."/>
            <person name="Reed L.K."/>
            <person name="Reenan R."/>
            <person name="Reily A."/>
            <person name="Remington K.A."/>
            <person name="Rieger T.T."/>
            <person name="Ritchie M.G."/>
            <person name="Robin C."/>
            <person name="Rogers Y.H."/>
            <person name="Rohde C."/>
            <person name="Rozas J."/>
            <person name="Rubenfield M.J."/>
            <person name="Ruiz A."/>
            <person name="Russo S."/>
            <person name="Salzberg S.L."/>
            <person name="Sanchez-Gracia A."/>
            <person name="Saranga D.J."/>
            <person name="Sato H."/>
            <person name="Schaeffer S.W."/>
            <person name="Schatz M.C."/>
            <person name="Schlenke T."/>
            <person name="Schwartz R."/>
            <person name="Segarra C."/>
            <person name="Singh R.S."/>
            <person name="Sirot L."/>
            <person name="Sirota M."/>
            <person name="Sisneros N.B."/>
            <person name="Smith C.D."/>
            <person name="Smith T.F."/>
            <person name="Spieth J."/>
            <person name="Stage D.E."/>
            <person name="Stark A."/>
            <person name="Stephan W."/>
            <person name="Strausberg R.L."/>
            <person name="Strempel S."/>
            <person name="Sturgill D."/>
            <person name="Sutton G."/>
            <person name="Sutton G.G."/>
            <person name="Tao W."/>
            <person name="Teichmann S."/>
            <person name="Tobari Y.N."/>
            <person name="Tomimura Y."/>
            <person name="Tsolas J.M."/>
            <person name="Valente V.L."/>
            <person name="Venter E."/>
            <person name="Venter J.C."/>
            <person name="Vicario S."/>
            <person name="Vieira F.G."/>
            <person name="Vilella A.J."/>
            <person name="Villasante A."/>
            <person name="Walenz B."/>
            <person name="Wang J."/>
            <person name="Wasserman M."/>
            <person name="Watts T."/>
            <person name="Wilson D."/>
            <person name="Wilson R.K."/>
            <person name="Wing R.A."/>
            <person name="Wolfner M.F."/>
            <person name="Wong A."/>
            <person name="Wong G.K."/>
            <person name="Wu C.I."/>
            <person name="Wu G."/>
            <person name="Yamamoto D."/>
            <person name="Yang H.P."/>
            <person name="Yang S.P."/>
            <person name="Yorke J.A."/>
            <person name="Yoshida K."/>
            <person name="Zdobnov E."/>
            <person name="Zhang P."/>
            <person name="Zhang Y."/>
            <person name="Zimin A.V."/>
            <person name="Baldwin J."/>
            <person name="Abdouelleil A."/>
            <person name="Abdulkadir J."/>
            <person name="Abebe A."/>
            <person name="Abera B."/>
            <person name="Abreu J."/>
            <person name="Acer S.C."/>
            <person name="Aftuck L."/>
            <person name="Alexander A."/>
            <person name="An P."/>
            <person name="Anderson E."/>
            <person name="Anderson S."/>
            <person name="Arachi H."/>
            <person name="Azer M."/>
            <person name="Bachantsang P."/>
            <person name="Barry A."/>
            <person name="Bayul T."/>
            <person name="Berlin A."/>
            <person name="Bessette D."/>
            <person name="Bloom T."/>
            <person name="Blye J."/>
            <person name="Boguslavskiy L."/>
            <person name="Bonnet C."/>
            <person name="Boukhgalter B."/>
            <person name="Bourzgui I."/>
            <person name="Brown A."/>
            <person name="Cahill P."/>
            <person name="Channer S."/>
            <person name="Cheshatsang Y."/>
            <person name="Chuda L."/>
            <person name="Citroen M."/>
            <person name="Collymore A."/>
            <person name="Cooke P."/>
            <person name="Costello M."/>
            <person name="D'Aco K."/>
            <person name="Daza R."/>
            <person name="De Haan G."/>
            <person name="DeGray S."/>
            <person name="DeMaso C."/>
            <person name="Dhargay N."/>
            <person name="Dooley K."/>
            <person name="Dooley E."/>
            <person name="Doricent M."/>
            <person name="Dorje P."/>
            <person name="Dorjee K."/>
            <person name="Dupes A."/>
            <person name="Elong R."/>
            <person name="Falk J."/>
            <person name="Farina A."/>
            <person name="Faro S."/>
            <person name="Ferguson D."/>
            <person name="Fisher S."/>
            <person name="Foley C.D."/>
            <person name="Franke A."/>
            <person name="Friedrich D."/>
            <person name="Gadbois L."/>
            <person name="Gearin G."/>
            <person name="Gearin C.R."/>
            <person name="Giannoukos G."/>
            <person name="Goode T."/>
            <person name="Graham J."/>
            <person name="Grandbois E."/>
            <person name="Grewal S."/>
            <person name="Gyaltsen K."/>
            <person name="Hafez N."/>
            <person name="Hagos B."/>
            <person name="Hall J."/>
            <person name="Henson C."/>
            <person name="Hollinger A."/>
            <person name="Honan T."/>
            <person name="Huard M.D."/>
            <person name="Hughes L."/>
            <person name="Hurhula B."/>
            <person name="Husby M.E."/>
            <person name="Kamat A."/>
            <person name="Kanga B."/>
            <person name="Kashin S."/>
            <person name="Khazanovich D."/>
            <person name="Kisner P."/>
            <person name="Lance K."/>
            <person name="Lara M."/>
            <person name="Lee W."/>
            <person name="Lennon N."/>
            <person name="Letendre F."/>
            <person name="LeVine R."/>
            <person name="Lipovsky A."/>
            <person name="Liu X."/>
            <person name="Liu J."/>
            <person name="Liu S."/>
            <person name="Lokyitsang T."/>
            <person name="Lokyitsang Y."/>
            <person name="Lubonja R."/>
            <person name="Lui A."/>
            <person name="MacDonald P."/>
            <person name="Magnisalis V."/>
            <person name="Maru K."/>
            <person name="Matthews C."/>
            <person name="McCusker W."/>
            <person name="McDonough S."/>
            <person name="Mehta T."/>
            <person name="Meldrim J."/>
            <person name="Meneus L."/>
            <person name="Mihai O."/>
            <person name="Mihalev A."/>
            <person name="Mihova T."/>
            <person name="Mittelman R."/>
            <person name="Mlenga V."/>
            <person name="Montmayeur A."/>
            <person name="Mulrain L."/>
            <person name="Navidi A."/>
            <person name="Naylor J."/>
            <person name="Negash T."/>
            <person name="Nguyen T."/>
            <person name="Nguyen N."/>
            <person name="Nicol R."/>
            <person name="Norbu C."/>
            <person name="Norbu N."/>
            <person name="Novod N."/>
            <person name="O'Neill B."/>
            <person name="Osman S."/>
            <person name="Markiewicz E."/>
            <person name="Oyono O.L."/>
            <person name="Patti C."/>
            <person name="Phunkhang P."/>
            <person name="Pierre F."/>
            <person name="Priest M."/>
            <person name="Raghuraman S."/>
            <person name="Rege F."/>
            <person name="Reyes R."/>
            <person name="Rise C."/>
            <person name="Rogov P."/>
            <person name="Ross K."/>
            <person name="Ryan E."/>
            <person name="Settipalli S."/>
            <person name="Shea T."/>
            <person name="Sherpa N."/>
            <person name="Shi L."/>
            <person name="Shih D."/>
            <person name="Sparrow T."/>
            <person name="Spaulding J."/>
            <person name="Stalker J."/>
            <person name="Stange-Thomann N."/>
            <person name="Stavropoulos S."/>
            <person name="Stone C."/>
            <person name="Strader C."/>
            <person name="Tesfaye S."/>
            <person name="Thomson T."/>
            <person name="Thoulutsang Y."/>
            <person name="Thoulutsang D."/>
            <person name="Topham K."/>
            <person name="Topping I."/>
            <person name="Tsamla T."/>
            <person name="Vassiliev H."/>
            <person name="Vo A."/>
            <person name="Wangchuk T."/>
            <person name="Wangdi T."/>
            <person name="Weiand M."/>
            <person name="Wilkinson J."/>
            <person name="Wilson A."/>
            <person name="Yadav S."/>
            <person name="Young G."/>
            <person name="Yu Q."/>
            <person name="Zembek L."/>
            <person name="Zhong D."/>
            <person name="Zimmer A."/>
            <person name="Zwirko Z."/>
            <person name="Jaffe D.B."/>
            <person name="Alvarez P."/>
            <person name="Brockman W."/>
            <person name="Butler J."/>
            <person name="Chin C."/>
            <person name="Gnerre S."/>
            <person name="Grabherr M."/>
            <person name="Kleber M."/>
            <person name="Mauceli E."/>
            <person name="MacCallum I."/>
        </authorList>
    </citation>
    <scope>NUCLEOTIDE SEQUENCE [LARGE SCALE GENOMIC DNA]</scope>
    <source>
        <strain evidence="7">Tucson 15287-2541.00</strain>
    </source>
</reference>
<accession>B4JG46</accession>
<dbReference type="Gene3D" id="3.30.497.10">
    <property type="entry name" value="Antithrombin, subunit I, domain 2"/>
    <property type="match status" value="1"/>
</dbReference>
<evidence type="ECO:0000256" key="2">
    <source>
        <dbReference type="ARBA" id="ARBA00022690"/>
    </source>
</evidence>
<dbReference type="Gene3D" id="2.30.39.10">
    <property type="entry name" value="Alpha-1-antitrypsin, domain 1"/>
    <property type="match status" value="1"/>
</dbReference>
<dbReference type="EMBL" id="CH916369">
    <property type="protein sequence ID" value="EDV93613.1"/>
    <property type="molecule type" value="Genomic_DNA"/>
</dbReference>
<dbReference type="InterPro" id="IPR000215">
    <property type="entry name" value="Serpin_fam"/>
</dbReference>
<dbReference type="InterPro" id="IPR023796">
    <property type="entry name" value="Serpin_dom"/>
</dbReference>
<dbReference type="AlphaFoldDB" id="B4JG46"/>
<proteinExistence type="inferred from homology"/>
<evidence type="ECO:0000256" key="1">
    <source>
        <dbReference type="ARBA" id="ARBA00009500"/>
    </source>
</evidence>
<dbReference type="SUPFAM" id="SSF56574">
    <property type="entry name" value="Serpins"/>
    <property type="match status" value="1"/>
</dbReference>
<dbReference type="SMART" id="SM00093">
    <property type="entry name" value="SERPIN"/>
    <property type="match status" value="1"/>
</dbReference>
<dbReference type="GO" id="GO:0004867">
    <property type="term" value="F:serine-type endopeptidase inhibitor activity"/>
    <property type="evidence" value="ECO:0007669"/>
    <property type="project" value="UniProtKB-KW"/>
</dbReference>
<feature type="domain" description="Serpin" evidence="5">
    <location>
        <begin position="12"/>
        <end position="375"/>
    </location>
</feature>
<dbReference type="InParanoid" id="B4JG46"/>
<dbReference type="PROSITE" id="PS00284">
    <property type="entry name" value="SERPIN"/>
    <property type="match status" value="1"/>
</dbReference>
<dbReference type="PANTHER" id="PTHR11461">
    <property type="entry name" value="SERINE PROTEASE INHIBITOR, SERPIN"/>
    <property type="match status" value="1"/>
</dbReference>
<comment type="similarity">
    <text evidence="1 4">Belongs to the serpin family.</text>
</comment>
<dbReference type="InterPro" id="IPR042178">
    <property type="entry name" value="Serpin_sf_1"/>
</dbReference>
<evidence type="ECO:0000256" key="3">
    <source>
        <dbReference type="ARBA" id="ARBA00022900"/>
    </source>
</evidence>
<dbReference type="PhylomeDB" id="B4JG46"/>
<dbReference type="GO" id="GO:0005615">
    <property type="term" value="C:extracellular space"/>
    <property type="evidence" value="ECO:0007669"/>
    <property type="project" value="InterPro"/>
</dbReference>
<dbReference type="eggNOG" id="KOG2392">
    <property type="taxonomic scope" value="Eukaryota"/>
</dbReference>
<dbReference type="PANTHER" id="PTHR11461:SF211">
    <property type="entry name" value="GH10112P-RELATED"/>
    <property type="match status" value="1"/>
</dbReference>
<dbReference type="Proteomes" id="UP000001070">
    <property type="component" value="Unassembled WGS sequence"/>
</dbReference>